<dbReference type="Pfam" id="PF01541">
    <property type="entry name" value="GIY-YIG"/>
    <property type="match status" value="1"/>
</dbReference>
<dbReference type="SMART" id="SM00465">
    <property type="entry name" value="GIYc"/>
    <property type="match status" value="1"/>
</dbReference>
<evidence type="ECO:0000313" key="3">
    <source>
        <dbReference type="EMBL" id="GAA0872904.1"/>
    </source>
</evidence>
<dbReference type="InterPro" id="IPR050190">
    <property type="entry name" value="UPF0213_domain"/>
</dbReference>
<dbReference type="PANTHER" id="PTHR34477">
    <property type="entry name" value="UPF0213 PROTEIN YHBQ"/>
    <property type="match status" value="1"/>
</dbReference>
<gene>
    <name evidence="3" type="ORF">GCM10009117_20510</name>
</gene>
<protein>
    <submittedName>
        <fullName evidence="3">GIY-YIG nuclease family protein</fullName>
    </submittedName>
</protein>
<reference evidence="3 4" key="1">
    <citation type="journal article" date="2019" name="Int. J. Syst. Evol. Microbiol.">
        <title>The Global Catalogue of Microorganisms (GCM) 10K type strain sequencing project: providing services to taxonomists for standard genome sequencing and annotation.</title>
        <authorList>
            <consortium name="The Broad Institute Genomics Platform"/>
            <consortium name="The Broad Institute Genome Sequencing Center for Infectious Disease"/>
            <person name="Wu L."/>
            <person name="Ma J."/>
        </authorList>
    </citation>
    <scope>NUCLEOTIDE SEQUENCE [LARGE SCALE GENOMIC DNA]</scope>
    <source>
        <strain evidence="3 4">JCM 16082</strain>
    </source>
</reference>
<dbReference type="PANTHER" id="PTHR34477:SF1">
    <property type="entry name" value="UPF0213 PROTEIN YHBQ"/>
    <property type="match status" value="1"/>
</dbReference>
<dbReference type="RefSeq" id="WP_343767075.1">
    <property type="nucleotide sequence ID" value="NZ_BAAAFG010000015.1"/>
</dbReference>
<dbReference type="InterPro" id="IPR000305">
    <property type="entry name" value="GIY-YIG_endonuc"/>
</dbReference>
<dbReference type="InterPro" id="IPR035901">
    <property type="entry name" value="GIY-YIG_endonuc_sf"/>
</dbReference>
<dbReference type="PROSITE" id="PS50164">
    <property type="entry name" value="GIY_YIG"/>
    <property type="match status" value="1"/>
</dbReference>
<comment type="similarity">
    <text evidence="1">Belongs to the UPF0213 family.</text>
</comment>
<comment type="caution">
    <text evidence="3">The sequence shown here is derived from an EMBL/GenBank/DDBJ whole genome shotgun (WGS) entry which is preliminary data.</text>
</comment>
<dbReference type="EMBL" id="BAAAFG010000015">
    <property type="protein sequence ID" value="GAA0872904.1"/>
    <property type="molecule type" value="Genomic_DNA"/>
</dbReference>
<dbReference type="Gene3D" id="3.40.1440.10">
    <property type="entry name" value="GIY-YIG endonuclease"/>
    <property type="match status" value="1"/>
</dbReference>
<evidence type="ECO:0000256" key="1">
    <source>
        <dbReference type="ARBA" id="ARBA00007435"/>
    </source>
</evidence>
<dbReference type="SUPFAM" id="SSF82771">
    <property type="entry name" value="GIY-YIG endonuclease"/>
    <property type="match status" value="1"/>
</dbReference>
<name>A0ABN1MIE4_9FLAO</name>
<proteinExistence type="inferred from homology"/>
<evidence type="ECO:0000313" key="4">
    <source>
        <dbReference type="Proteomes" id="UP001500507"/>
    </source>
</evidence>
<keyword evidence="4" id="KW-1185">Reference proteome</keyword>
<sequence length="101" mass="12189">MKFYYVYILLCSDGSYYTGMTSDLEKRIQQHLEGKTYDNYTRSRRPIHLKWFLQCSTPDEAIRMEKKIKGWSRSKKEALIEENWDDLVKFSKNYTQFGKPD</sequence>
<dbReference type="CDD" id="cd10456">
    <property type="entry name" value="GIY-YIG_UPF0213"/>
    <property type="match status" value="1"/>
</dbReference>
<organism evidence="3 4">
    <name type="scientific">Gangjinia marincola</name>
    <dbReference type="NCBI Taxonomy" id="578463"/>
    <lineage>
        <taxon>Bacteria</taxon>
        <taxon>Pseudomonadati</taxon>
        <taxon>Bacteroidota</taxon>
        <taxon>Flavobacteriia</taxon>
        <taxon>Flavobacteriales</taxon>
        <taxon>Flavobacteriaceae</taxon>
        <taxon>Gangjinia</taxon>
    </lineage>
</organism>
<dbReference type="Proteomes" id="UP001500507">
    <property type="component" value="Unassembled WGS sequence"/>
</dbReference>
<feature type="domain" description="GIY-YIG" evidence="2">
    <location>
        <begin position="2"/>
        <end position="78"/>
    </location>
</feature>
<accession>A0ABN1MIE4</accession>
<evidence type="ECO:0000259" key="2">
    <source>
        <dbReference type="PROSITE" id="PS50164"/>
    </source>
</evidence>